<name>A0ABP1Q4R3_9HEXA</name>
<keyword evidence="3" id="KW-0720">Serine protease</keyword>
<dbReference type="Gene3D" id="2.40.10.10">
    <property type="entry name" value="Trypsin-like serine proteases"/>
    <property type="match status" value="1"/>
</dbReference>
<dbReference type="CDD" id="cd00190">
    <property type="entry name" value="Tryp_SPc"/>
    <property type="match status" value="1"/>
</dbReference>
<evidence type="ECO:0000259" key="6">
    <source>
        <dbReference type="PROSITE" id="PS50240"/>
    </source>
</evidence>
<comment type="caution">
    <text evidence="7">The sequence shown here is derived from an EMBL/GenBank/DDBJ whole genome shotgun (WGS) entry which is preliminary data.</text>
</comment>
<dbReference type="InterPro" id="IPR009003">
    <property type="entry name" value="Peptidase_S1_PA"/>
</dbReference>
<dbReference type="PRINTS" id="PR00722">
    <property type="entry name" value="CHYMOTRYPSIN"/>
</dbReference>
<dbReference type="InterPro" id="IPR018114">
    <property type="entry name" value="TRYPSIN_HIS"/>
</dbReference>
<organism evidence="7 8">
    <name type="scientific">Orchesella dallaii</name>
    <dbReference type="NCBI Taxonomy" id="48710"/>
    <lineage>
        <taxon>Eukaryota</taxon>
        <taxon>Metazoa</taxon>
        <taxon>Ecdysozoa</taxon>
        <taxon>Arthropoda</taxon>
        <taxon>Hexapoda</taxon>
        <taxon>Collembola</taxon>
        <taxon>Entomobryomorpha</taxon>
        <taxon>Entomobryoidea</taxon>
        <taxon>Orchesellidae</taxon>
        <taxon>Orchesellinae</taxon>
        <taxon>Orchesella</taxon>
    </lineage>
</organism>
<dbReference type="InterPro" id="IPR051487">
    <property type="entry name" value="Ser/Thr_Proteases_Immune/Dev"/>
</dbReference>
<reference evidence="7 8" key="1">
    <citation type="submission" date="2024-08" db="EMBL/GenBank/DDBJ databases">
        <authorList>
            <person name="Cucini C."/>
            <person name="Frati F."/>
        </authorList>
    </citation>
    <scope>NUCLEOTIDE SEQUENCE [LARGE SCALE GENOMIC DNA]</scope>
</reference>
<keyword evidence="8" id="KW-1185">Reference proteome</keyword>
<keyword evidence="1" id="KW-1015">Disulfide bond</keyword>
<dbReference type="PROSITE" id="PS00134">
    <property type="entry name" value="TRYPSIN_HIS"/>
    <property type="match status" value="1"/>
</dbReference>
<dbReference type="PROSITE" id="PS50240">
    <property type="entry name" value="TRYPSIN_DOM"/>
    <property type="match status" value="1"/>
</dbReference>
<evidence type="ECO:0000256" key="3">
    <source>
        <dbReference type="RuleBase" id="RU363034"/>
    </source>
</evidence>
<sequence length="370" mass="40649">MLKLLAILNTIVKMKPSLQRIIFLVLFLVSSKAQVHNCIQNGTTSKHNGTEEFESLQLQLPPPPPEHEKNESIPIILGGSTTTVPTTENHVSSACSCGLDGFGTGKIVGGTNVDDTHLWPWFAVVVRSDRPTAGSHCGASLISSRYLVTAAHCLIPMIHVGLRHFKVKLGYTDLRQNASDGDRLDIAIESVTIHPRFEQSYPYHNDIGMIKLAYPLSCKYHKRIRPVCLPSTSTSSSDDNENSFVDETAITVGFGRTSINGNQSLILQQIKIKIISNKECESQFAQLPFHGPKILGNMLCAWKTGYDSCVGDSGGPLFLKPKNSSKYIQVGVTSWGVGCDNKKYAGVYTRLSEHLHWIRTVAVDLSSSHF</sequence>
<dbReference type="PROSITE" id="PS00135">
    <property type="entry name" value="TRYPSIN_SER"/>
    <property type="match status" value="1"/>
</dbReference>
<comment type="similarity">
    <text evidence="2">Belongs to the peptidase S1 family. CLIP subfamily.</text>
</comment>
<dbReference type="SUPFAM" id="SSF50494">
    <property type="entry name" value="Trypsin-like serine proteases"/>
    <property type="match status" value="1"/>
</dbReference>
<feature type="chain" id="PRO_5047200250" description="Peptidase S1 domain-containing protein" evidence="5">
    <location>
        <begin position="34"/>
        <end position="370"/>
    </location>
</feature>
<dbReference type="SMART" id="SM00020">
    <property type="entry name" value="Tryp_SPc"/>
    <property type="match status" value="1"/>
</dbReference>
<dbReference type="EMBL" id="CAXLJM020000019">
    <property type="protein sequence ID" value="CAL8085807.1"/>
    <property type="molecule type" value="Genomic_DNA"/>
</dbReference>
<feature type="region of interest" description="Disordered" evidence="4">
    <location>
        <begin position="43"/>
        <end position="69"/>
    </location>
</feature>
<keyword evidence="3" id="KW-0378">Hydrolase</keyword>
<evidence type="ECO:0000256" key="1">
    <source>
        <dbReference type="ARBA" id="ARBA00023157"/>
    </source>
</evidence>
<feature type="domain" description="Peptidase S1" evidence="6">
    <location>
        <begin position="107"/>
        <end position="363"/>
    </location>
</feature>
<keyword evidence="5" id="KW-0732">Signal</keyword>
<dbReference type="InterPro" id="IPR001314">
    <property type="entry name" value="Peptidase_S1A"/>
</dbReference>
<feature type="signal peptide" evidence="5">
    <location>
        <begin position="1"/>
        <end position="33"/>
    </location>
</feature>
<evidence type="ECO:0000313" key="8">
    <source>
        <dbReference type="Proteomes" id="UP001642540"/>
    </source>
</evidence>
<gene>
    <name evidence="7" type="ORF">ODALV1_LOCUS6238</name>
</gene>
<dbReference type="InterPro" id="IPR033116">
    <property type="entry name" value="TRYPSIN_SER"/>
</dbReference>
<protein>
    <recommendedName>
        <fullName evidence="6">Peptidase S1 domain-containing protein</fullName>
    </recommendedName>
</protein>
<evidence type="ECO:0000256" key="5">
    <source>
        <dbReference type="SAM" id="SignalP"/>
    </source>
</evidence>
<dbReference type="Proteomes" id="UP001642540">
    <property type="component" value="Unassembled WGS sequence"/>
</dbReference>
<dbReference type="Pfam" id="PF00089">
    <property type="entry name" value="Trypsin"/>
    <property type="match status" value="1"/>
</dbReference>
<dbReference type="InterPro" id="IPR043504">
    <property type="entry name" value="Peptidase_S1_PA_chymotrypsin"/>
</dbReference>
<keyword evidence="3" id="KW-0645">Protease</keyword>
<proteinExistence type="inferred from homology"/>
<dbReference type="InterPro" id="IPR001254">
    <property type="entry name" value="Trypsin_dom"/>
</dbReference>
<accession>A0ABP1Q4R3</accession>
<evidence type="ECO:0000256" key="4">
    <source>
        <dbReference type="SAM" id="MobiDB-lite"/>
    </source>
</evidence>
<evidence type="ECO:0000313" key="7">
    <source>
        <dbReference type="EMBL" id="CAL8085807.1"/>
    </source>
</evidence>
<dbReference type="PANTHER" id="PTHR24256">
    <property type="entry name" value="TRYPTASE-RELATED"/>
    <property type="match status" value="1"/>
</dbReference>
<evidence type="ECO:0000256" key="2">
    <source>
        <dbReference type="ARBA" id="ARBA00024195"/>
    </source>
</evidence>